<dbReference type="Proteomes" id="UP000507470">
    <property type="component" value="Unassembled WGS sequence"/>
</dbReference>
<dbReference type="OrthoDB" id="10067847at2759"/>
<gene>
    <name evidence="2" type="ORF">MCOR_30038</name>
</gene>
<evidence type="ECO:0000313" key="3">
    <source>
        <dbReference type="Proteomes" id="UP000507470"/>
    </source>
</evidence>
<keyword evidence="1" id="KW-0540">Nuclease</keyword>
<sequence>MTDRHIVNICLKTSLEKIKLEYIPNSSDNSEEIRKKISKLNGFKCNLHILVNLASQAESGLKLWEQSVLESESFHQFTYNQNTSDFIRASTKLCVPGADEKSGYGQLFLTFLKQLESPVDLKMSTFHGHRINLLFSMGAAVFFHREHIKEFIDSFFSITERNSLITSVYYYVDNPVYLAGCRAFGIVDKILTGPIRRIIESTAHILDLNKVWFDFKKILEKYSVDATELVEGKVLYSEYTCQDKVFESLFLIDNEELNILTTEALQIVLLNFCIIIERQLFDNLPGGSLNEETEGVNGKELRDESTTVKPTNIVSERDFANLDRLKREKPNANIIALEGLILFTNNKTLHWLDQMETEKKTQIFKIARERAPAMLKQFKLRKEHIKNQHILLLKNKREEKLRKENSKQQELQSLTKDIEKIGGLWVTSQDINKHLKKLNETEKMEAVKLQLKFRKKVLKCNPEDKFLLQFSANGIQFPLHELVSHLKVVLAADYTQSVPPNKGNCIEKIENIKLKKCIEAYKVFKEPVPKRKKTVSVVENTSKNTVENNSDIIVNVESSSQSFDHDMIMTGLNECPVGKNVVVAYMDTWYPGQVIAQENTIFKVKFLHPAKSVQNLFKWPEKEDISEIDEMFIFYLDFEILSKDSGGRTWYLTNYHKIQYEYEQYCRKYFD</sequence>
<organism evidence="2 3">
    <name type="scientific">Mytilus coruscus</name>
    <name type="common">Sea mussel</name>
    <dbReference type="NCBI Taxonomy" id="42192"/>
    <lineage>
        <taxon>Eukaryota</taxon>
        <taxon>Metazoa</taxon>
        <taxon>Spiralia</taxon>
        <taxon>Lophotrochozoa</taxon>
        <taxon>Mollusca</taxon>
        <taxon>Bivalvia</taxon>
        <taxon>Autobranchia</taxon>
        <taxon>Pteriomorphia</taxon>
        <taxon>Mytilida</taxon>
        <taxon>Mytiloidea</taxon>
        <taxon>Mytilidae</taxon>
        <taxon>Mytilinae</taxon>
        <taxon>Mytilus</taxon>
    </lineage>
</organism>
<evidence type="ECO:0000313" key="2">
    <source>
        <dbReference type="EMBL" id="CAC5395361.1"/>
    </source>
</evidence>
<accession>A0A6J8CI28</accession>
<protein>
    <submittedName>
        <fullName evidence="2">Uncharacterized protein</fullName>
    </submittedName>
</protein>
<proteinExistence type="predicted"/>
<evidence type="ECO:0000256" key="1">
    <source>
        <dbReference type="ARBA" id="ARBA00022722"/>
    </source>
</evidence>
<dbReference type="PANTHER" id="PTHR11046">
    <property type="entry name" value="OLIGORIBONUCLEASE, MITOCHONDRIAL"/>
    <property type="match status" value="1"/>
</dbReference>
<dbReference type="PANTHER" id="PTHR11046:SF29">
    <property type="match status" value="1"/>
</dbReference>
<name>A0A6J8CI28_MYTCO</name>
<reference evidence="2 3" key="1">
    <citation type="submission" date="2020-06" db="EMBL/GenBank/DDBJ databases">
        <authorList>
            <person name="Li R."/>
            <person name="Bekaert M."/>
        </authorList>
    </citation>
    <scope>NUCLEOTIDE SEQUENCE [LARGE SCALE GENOMIC DNA]</scope>
    <source>
        <strain evidence="3">wild</strain>
    </source>
</reference>
<keyword evidence="3" id="KW-1185">Reference proteome</keyword>
<dbReference type="GO" id="GO:0000175">
    <property type="term" value="F:3'-5'-RNA exonuclease activity"/>
    <property type="evidence" value="ECO:0007669"/>
    <property type="project" value="InterPro"/>
</dbReference>
<dbReference type="EMBL" id="CACVKT020005492">
    <property type="protein sequence ID" value="CAC5395361.1"/>
    <property type="molecule type" value="Genomic_DNA"/>
</dbReference>
<dbReference type="InterPro" id="IPR022894">
    <property type="entry name" value="Oligoribonuclease"/>
</dbReference>
<dbReference type="AlphaFoldDB" id="A0A6J8CI28"/>
<keyword evidence="1" id="KW-0378">Hydrolase</keyword>